<gene>
    <name evidence="5" type="ORF">H9828_09740</name>
</gene>
<dbReference type="Gene3D" id="1.10.443.10">
    <property type="entry name" value="Intergrase catalytic core"/>
    <property type="match status" value="1"/>
</dbReference>
<dbReference type="EMBL" id="DXDA01000074">
    <property type="protein sequence ID" value="HIY69685.1"/>
    <property type="molecule type" value="Genomic_DNA"/>
</dbReference>
<evidence type="ECO:0000256" key="2">
    <source>
        <dbReference type="ARBA" id="ARBA00023125"/>
    </source>
</evidence>
<dbReference type="GO" id="GO:0006310">
    <property type="term" value="P:DNA recombination"/>
    <property type="evidence" value="ECO:0007669"/>
    <property type="project" value="UniProtKB-KW"/>
</dbReference>
<organism evidence="5 6">
    <name type="scientific">Candidatus Alistipes intestinigallinarum</name>
    <dbReference type="NCBI Taxonomy" id="2838440"/>
    <lineage>
        <taxon>Bacteria</taxon>
        <taxon>Pseudomonadati</taxon>
        <taxon>Bacteroidota</taxon>
        <taxon>Bacteroidia</taxon>
        <taxon>Bacteroidales</taxon>
        <taxon>Rikenellaceae</taxon>
        <taxon>Alistipes</taxon>
    </lineage>
</organism>
<accession>A0A9D1Z223</accession>
<dbReference type="PANTHER" id="PTHR30349:SF64">
    <property type="entry name" value="PROPHAGE INTEGRASE INTD-RELATED"/>
    <property type="match status" value="1"/>
</dbReference>
<dbReference type="PANTHER" id="PTHR30349">
    <property type="entry name" value="PHAGE INTEGRASE-RELATED"/>
    <property type="match status" value="1"/>
</dbReference>
<dbReference type="Pfam" id="PF17293">
    <property type="entry name" value="Arm-DNA-bind_5"/>
    <property type="match status" value="1"/>
</dbReference>
<evidence type="ECO:0000256" key="3">
    <source>
        <dbReference type="ARBA" id="ARBA00023172"/>
    </source>
</evidence>
<reference evidence="5" key="1">
    <citation type="journal article" date="2021" name="PeerJ">
        <title>Extensive microbial diversity within the chicken gut microbiome revealed by metagenomics and culture.</title>
        <authorList>
            <person name="Gilroy R."/>
            <person name="Ravi A."/>
            <person name="Getino M."/>
            <person name="Pursley I."/>
            <person name="Horton D.L."/>
            <person name="Alikhan N.F."/>
            <person name="Baker D."/>
            <person name="Gharbi K."/>
            <person name="Hall N."/>
            <person name="Watson M."/>
            <person name="Adriaenssens E.M."/>
            <person name="Foster-Nyarko E."/>
            <person name="Jarju S."/>
            <person name="Secka A."/>
            <person name="Antonio M."/>
            <person name="Oren A."/>
            <person name="Chaudhuri R.R."/>
            <person name="La Ragione R."/>
            <person name="Hildebrand F."/>
            <person name="Pallen M.J."/>
        </authorList>
    </citation>
    <scope>NUCLEOTIDE SEQUENCE</scope>
    <source>
        <strain evidence="5">5134</strain>
    </source>
</reference>
<dbReference type="InterPro" id="IPR013762">
    <property type="entry name" value="Integrase-like_cat_sf"/>
</dbReference>
<dbReference type="Pfam" id="PF00589">
    <property type="entry name" value="Phage_integrase"/>
    <property type="match status" value="1"/>
</dbReference>
<reference evidence="5" key="2">
    <citation type="submission" date="2021-04" db="EMBL/GenBank/DDBJ databases">
        <authorList>
            <person name="Gilroy R."/>
        </authorList>
    </citation>
    <scope>NUCLEOTIDE SEQUENCE</scope>
    <source>
        <strain evidence="5">5134</strain>
    </source>
</reference>
<dbReference type="AlphaFoldDB" id="A0A9D1Z223"/>
<evidence type="ECO:0000313" key="5">
    <source>
        <dbReference type="EMBL" id="HIY69685.1"/>
    </source>
</evidence>
<keyword evidence="3" id="KW-0233">DNA recombination</keyword>
<dbReference type="CDD" id="cd01185">
    <property type="entry name" value="INTN1_C_like"/>
    <property type="match status" value="1"/>
</dbReference>
<dbReference type="Gene3D" id="1.10.150.130">
    <property type="match status" value="1"/>
</dbReference>
<keyword evidence="2" id="KW-0238">DNA-binding</keyword>
<dbReference type="InterPro" id="IPR050090">
    <property type="entry name" value="Tyrosine_recombinase_XerCD"/>
</dbReference>
<evidence type="ECO:0000256" key="1">
    <source>
        <dbReference type="ARBA" id="ARBA00008857"/>
    </source>
</evidence>
<dbReference type="SUPFAM" id="SSF56349">
    <property type="entry name" value="DNA breaking-rejoining enzymes"/>
    <property type="match status" value="1"/>
</dbReference>
<dbReference type="Proteomes" id="UP000886844">
    <property type="component" value="Unassembled WGS sequence"/>
</dbReference>
<dbReference type="InterPro" id="IPR002104">
    <property type="entry name" value="Integrase_catalytic"/>
</dbReference>
<comment type="similarity">
    <text evidence="1">Belongs to the 'phage' integrase family.</text>
</comment>
<dbReference type="InterPro" id="IPR035386">
    <property type="entry name" value="Arm-DNA-bind_5"/>
</dbReference>
<dbReference type="GO" id="GO:0015074">
    <property type="term" value="P:DNA integration"/>
    <property type="evidence" value="ECO:0007669"/>
    <property type="project" value="InterPro"/>
</dbReference>
<name>A0A9D1Z223_9BACT</name>
<evidence type="ECO:0000313" key="6">
    <source>
        <dbReference type="Proteomes" id="UP000886844"/>
    </source>
</evidence>
<dbReference type="Pfam" id="PF13102">
    <property type="entry name" value="Phage_int_SAM_5"/>
    <property type="match status" value="1"/>
</dbReference>
<feature type="domain" description="Tyr recombinase" evidence="4">
    <location>
        <begin position="219"/>
        <end position="392"/>
    </location>
</feature>
<evidence type="ECO:0000259" key="4">
    <source>
        <dbReference type="PROSITE" id="PS51898"/>
    </source>
</evidence>
<comment type="caution">
    <text evidence="5">The sequence shown here is derived from an EMBL/GenBank/DDBJ whole genome shotgun (WGS) entry which is preliminary data.</text>
</comment>
<sequence>MRNTFKILFYAKKNAPLRNGNIPIMGRITLNGERTQISTQQSVPLKLWNAALGRAVGRSTEALLVNEHLDRIHYRIEHCYHTLLCEQGMVTPCMIKERYLGNDRRNLFLLEFFRRHNDTFFRMVGISRSKTTYGKYRSVYQHLAEFIPKHYGRSDISFKEIDREFLTDFHRYVTLECNCKKNTIWVYMIALKHILMLAREQGYMKRNPFSDYKLCYESVARNYLSAAELRGIIRLTPATPMLQLVRDAFLFSCFTGLSYIDLCQLTPRHIQKEHDQLWINTFRQKTGSPVHIRLFGVAHAIIRKYLTPECNARIFDLPTNGWCNSCLERLMTMAGITRRITFHAARHTFATTITLSQGVAIETISELLGHKSVRTTQIYAKITHSKLEKEMTLLSKKIDSLYSDVYRVLQEC</sequence>
<protein>
    <submittedName>
        <fullName evidence="5">Site-specific integrase</fullName>
    </submittedName>
</protein>
<dbReference type="PROSITE" id="PS51898">
    <property type="entry name" value="TYR_RECOMBINASE"/>
    <property type="match status" value="1"/>
</dbReference>
<dbReference type="InterPro" id="IPR011010">
    <property type="entry name" value="DNA_brk_join_enz"/>
</dbReference>
<dbReference type="InterPro" id="IPR025269">
    <property type="entry name" value="SAM-like_dom"/>
</dbReference>
<dbReference type="GO" id="GO:0003677">
    <property type="term" value="F:DNA binding"/>
    <property type="evidence" value="ECO:0007669"/>
    <property type="project" value="UniProtKB-KW"/>
</dbReference>
<proteinExistence type="inferred from homology"/>
<dbReference type="InterPro" id="IPR010998">
    <property type="entry name" value="Integrase_recombinase_N"/>
</dbReference>